<dbReference type="Gene3D" id="3.20.20.140">
    <property type="entry name" value="Metal-dependent hydrolases"/>
    <property type="match status" value="1"/>
</dbReference>
<gene>
    <name evidence="1" type="ORF">J40TS1_31850</name>
</gene>
<reference evidence="1" key="1">
    <citation type="submission" date="2021-03" db="EMBL/GenBank/DDBJ databases">
        <title>Antimicrobial resistance genes in bacteria isolated from Japanese honey, and their potential for conferring macrolide and lincosamide resistance in the American foulbrood pathogen Paenibacillus larvae.</title>
        <authorList>
            <person name="Okamoto M."/>
            <person name="Kumagai M."/>
            <person name="Kanamori H."/>
            <person name="Takamatsu D."/>
        </authorList>
    </citation>
    <scope>NUCLEOTIDE SEQUENCE</scope>
    <source>
        <strain evidence="1">J40TS1</strain>
    </source>
</reference>
<protein>
    <recommendedName>
        <fullName evidence="3">Histidinol-phosphatase</fullName>
    </recommendedName>
</protein>
<dbReference type="SUPFAM" id="SSF89550">
    <property type="entry name" value="PHP domain-like"/>
    <property type="match status" value="1"/>
</dbReference>
<dbReference type="PANTHER" id="PTHR42924:SF3">
    <property type="entry name" value="POLYMERASE_HISTIDINOL PHOSPHATASE N-TERMINAL DOMAIN-CONTAINING PROTEIN"/>
    <property type="match status" value="1"/>
</dbReference>
<keyword evidence="2" id="KW-1185">Reference proteome</keyword>
<dbReference type="GO" id="GO:0004534">
    <property type="term" value="F:5'-3' RNA exonuclease activity"/>
    <property type="evidence" value="ECO:0007669"/>
    <property type="project" value="TreeGrafter"/>
</dbReference>
<dbReference type="RefSeq" id="WP_213516985.1">
    <property type="nucleotide sequence ID" value="NZ_BOSE01000006.1"/>
</dbReference>
<dbReference type="Pfam" id="PF13263">
    <property type="entry name" value="PHP_C"/>
    <property type="match status" value="1"/>
</dbReference>
<evidence type="ECO:0008006" key="3">
    <source>
        <dbReference type="Google" id="ProtNLM"/>
    </source>
</evidence>
<organism evidence="1 2">
    <name type="scientific">Paenibacillus montaniterrae</name>
    <dbReference type="NCBI Taxonomy" id="429341"/>
    <lineage>
        <taxon>Bacteria</taxon>
        <taxon>Bacillati</taxon>
        <taxon>Bacillota</taxon>
        <taxon>Bacilli</taxon>
        <taxon>Bacillales</taxon>
        <taxon>Paenibacillaceae</taxon>
        <taxon>Paenibacillus</taxon>
    </lineage>
</organism>
<comment type="caution">
    <text evidence="1">The sequence shown here is derived from an EMBL/GenBank/DDBJ whole genome shotgun (WGS) entry which is preliminary data.</text>
</comment>
<dbReference type="InterPro" id="IPR052018">
    <property type="entry name" value="PHP_domain"/>
</dbReference>
<name>A0A920CZJ4_9BACL</name>
<dbReference type="PANTHER" id="PTHR42924">
    <property type="entry name" value="EXONUCLEASE"/>
    <property type="match status" value="1"/>
</dbReference>
<accession>A0A920CZJ4</accession>
<dbReference type="AlphaFoldDB" id="A0A920CZJ4"/>
<dbReference type="GO" id="GO:0035312">
    <property type="term" value="F:5'-3' DNA exonuclease activity"/>
    <property type="evidence" value="ECO:0007669"/>
    <property type="project" value="TreeGrafter"/>
</dbReference>
<dbReference type="Proteomes" id="UP000683139">
    <property type="component" value="Unassembled WGS sequence"/>
</dbReference>
<dbReference type="EMBL" id="BOSE01000006">
    <property type="protein sequence ID" value="GIP17543.1"/>
    <property type="molecule type" value="Genomic_DNA"/>
</dbReference>
<evidence type="ECO:0000313" key="1">
    <source>
        <dbReference type="EMBL" id="GIP17543.1"/>
    </source>
</evidence>
<dbReference type="InterPro" id="IPR016195">
    <property type="entry name" value="Pol/histidinol_Pase-like"/>
</dbReference>
<proteinExistence type="predicted"/>
<sequence>MNIDLHCHIKLSKKQEFSLTYFQQSIAEAREAGLHGFAMTEHFNTSNFYQIYEALDSHYPYYEHYYDVDGMRLYPGMEVDVANKGHILVIGSRDSILMLRHMLTPYTAKSNFIALKQLLDWCDELDLVRIGAHPYRESNPLTAHPPELLRRLHAFDMNGKDLYSYGEQMQQQVAQLAAEIGIPYTVGSDTHHPLQFGAVFNRFEVEIGSYADLRAALQQGQYSIHIAQDLPHRVKAASLVKKLLKERGDVTAAFI</sequence>
<evidence type="ECO:0000313" key="2">
    <source>
        <dbReference type="Proteomes" id="UP000683139"/>
    </source>
</evidence>